<dbReference type="Proteomes" id="UP000676336">
    <property type="component" value="Unassembled WGS sequence"/>
</dbReference>
<organism evidence="2 3">
    <name type="scientific">Rotaria magnacalcarata</name>
    <dbReference type="NCBI Taxonomy" id="392030"/>
    <lineage>
        <taxon>Eukaryota</taxon>
        <taxon>Metazoa</taxon>
        <taxon>Spiralia</taxon>
        <taxon>Gnathifera</taxon>
        <taxon>Rotifera</taxon>
        <taxon>Eurotatoria</taxon>
        <taxon>Bdelloidea</taxon>
        <taxon>Philodinida</taxon>
        <taxon>Philodinidae</taxon>
        <taxon>Rotaria</taxon>
    </lineage>
</organism>
<feature type="non-terminal residue" evidence="2">
    <location>
        <position position="1"/>
    </location>
</feature>
<dbReference type="EMBL" id="CAJOBI010147687">
    <property type="protein sequence ID" value="CAF4797180.1"/>
    <property type="molecule type" value="Genomic_DNA"/>
</dbReference>
<reference evidence="2" key="1">
    <citation type="submission" date="2021-02" db="EMBL/GenBank/DDBJ databases">
        <authorList>
            <person name="Nowell W R."/>
        </authorList>
    </citation>
    <scope>NUCLEOTIDE SEQUENCE</scope>
</reference>
<feature type="region of interest" description="Disordered" evidence="1">
    <location>
        <begin position="61"/>
        <end position="81"/>
    </location>
</feature>
<name>A0A8S3B7R7_9BILA</name>
<comment type="caution">
    <text evidence="2">The sequence shown here is derived from an EMBL/GenBank/DDBJ whole genome shotgun (WGS) entry which is preliminary data.</text>
</comment>
<gene>
    <name evidence="2" type="ORF">SMN809_LOCUS47016</name>
</gene>
<accession>A0A8S3B7R7</accession>
<dbReference type="AlphaFoldDB" id="A0A8S3B7R7"/>
<proteinExistence type="predicted"/>
<evidence type="ECO:0000256" key="1">
    <source>
        <dbReference type="SAM" id="MobiDB-lite"/>
    </source>
</evidence>
<protein>
    <submittedName>
        <fullName evidence="2">Uncharacterized protein</fullName>
    </submittedName>
</protein>
<evidence type="ECO:0000313" key="3">
    <source>
        <dbReference type="Proteomes" id="UP000676336"/>
    </source>
</evidence>
<evidence type="ECO:0000313" key="2">
    <source>
        <dbReference type="EMBL" id="CAF4797180.1"/>
    </source>
</evidence>
<sequence>MNIESSNSDKFVTHPVLDDSTKMMRIIANPVYDKLTISRAAHIRRPQSVKYNRYSTQLYGTKSNMRSTPMNSLNTEQVLTT</sequence>